<dbReference type="OrthoDB" id="669078at2759"/>
<dbReference type="Gramene" id="TraesCS3D03G0957900.1">
    <property type="protein sequence ID" value="TraesCS3D03G0957900.1.CDS"/>
    <property type="gene ID" value="TraesCS3D03G0957900"/>
</dbReference>
<dbReference type="Proteomes" id="UP000019116">
    <property type="component" value="Chromosome 3D"/>
</dbReference>
<protein>
    <recommendedName>
        <fullName evidence="7">BHLH domain-containing protein</fullName>
    </recommendedName>
</protein>
<dbReference type="PaxDb" id="4565-Traes_3DL_564FE4223.1"/>
<dbReference type="Gramene" id="TraesCAD_scaffold_009365_01G000300.1">
    <property type="protein sequence ID" value="TraesCAD_scaffold_009365_01G000300.1"/>
    <property type="gene ID" value="TraesCAD_scaffold_009365_01G000300"/>
</dbReference>
<dbReference type="InterPro" id="IPR051358">
    <property type="entry name" value="TF_AMS/ICE1/BHLH6-like"/>
</dbReference>
<evidence type="ECO:0000256" key="6">
    <source>
        <dbReference type="SAM" id="MobiDB-lite"/>
    </source>
</evidence>
<evidence type="ECO:0000256" key="3">
    <source>
        <dbReference type="ARBA" id="ARBA00023015"/>
    </source>
</evidence>
<dbReference type="SMR" id="A0A3B6GZW2"/>
<dbReference type="EnsemblPlants" id="TraesCS3D02G435200.1">
    <property type="protein sequence ID" value="TraesCS3D02G435200.1"/>
    <property type="gene ID" value="TraesCS3D02G435200"/>
</dbReference>
<feature type="region of interest" description="Disordered" evidence="6">
    <location>
        <begin position="48"/>
        <end position="67"/>
    </location>
</feature>
<evidence type="ECO:0000256" key="5">
    <source>
        <dbReference type="ARBA" id="ARBA00023242"/>
    </source>
</evidence>
<evidence type="ECO:0000259" key="7">
    <source>
        <dbReference type="PROSITE" id="PS50888"/>
    </source>
</evidence>
<reference evidence="8" key="1">
    <citation type="submission" date="2018-08" db="EMBL/GenBank/DDBJ databases">
        <authorList>
            <person name="Rossello M."/>
        </authorList>
    </citation>
    <scope>NUCLEOTIDE SEQUENCE [LARGE SCALE GENOMIC DNA]</scope>
    <source>
        <strain evidence="8">cv. Chinese Spring</strain>
    </source>
</reference>
<comment type="subcellular location">
    <subcellularLocation>
        <location evidence="1">Nucleus</location>
    </subcellularLocation>
</comment>
<keyword evidence="4" id="KW-0804">Transcription</keyword>
<dbReference type="AlphaFoldDB" id="A0A3B6GZW2"/>
<dbReference type="Gramene" id="TraesROB_scaffold_043728_01G000100.1">
    <property type="protein sequence ID" value="TraesROB_scaffold_043728_01G000100.1"/>
    <property type="gene ID" value="TraesROB_scaffold_043728_01G000100"/>
</dbReference>
<dbReference type="Gramene" id="TraesWEE_scaffold_041699_01G000100.1">
    <property type="protein sequence ID" value="TraesWEE_scaffold_041699_01G000100.1"/>
    <property type="gene ID" value="TraesWEE_scaffold_041699_01G000100"/>
</dbReference>
<proteinExistence type="inferred from homology"/>
<keyword evidence="9" id="KW-1185">Reference proteome</keyword>
<keyword evidence="5" id="KW-0539">Nucleus</keyword>
<dbReference type="SUPFAM" id="SSF47459">
    <property type="entry name" value="HLH, helix-loop-helix DNA-binding domain"/>
    <property type="match status" value="1"/>
</dbReference>
<accession>A0A3B6GZW2</accession>
<feature type="domain" description="BHLH" evidence="7">
    <location>
        <begin position="102"/>
        <end position="151"/>
    </location>
</feature>
<gene>
    <name evidence="8" type="primary">LOC123075312</name>
</gene>
<dbReference type="InterPro" id="IPR036638">
    <property type="entry name" value="HLH_DNA-bd_sf"/>
</dbReference>
<dbReference type="GO" id="GO:0005634">
    <property type="term" value="C:nucleus"/>
    <property type="evidence" value="ECO:0000318"/>
    <property type="project" value="GO_Central"/>
</dbReference>
<dbReference type="PROSITE" id="PS50888">
    <property type="entry name" value="BHLH"/>
    <property type="match status" value="1"/>
</dbReference>
<dbReference type="PANTHER" id="PTHR31945">
    <property type="entry name" value="TRANSCRIPTION FACTOR SCREAM2-RELATED"/>
    <property type="match status" value="1"/>
</dbReference>
<dbReference type="Pfam" id="PF22754">
    <property type="entry name" value="bHLH-TF_ACT-like_plant"/>
    <property type="match status" value="1"/>
</dbReference>
<dbReference type="Gramene" id="TraesSTA3D03G01961740.2">
    <property type="protein sequence ID" value="TraesSTA3D03G01961740.2"/>
    <property type="gene ID" value="TraesSTA3D03G01961740"/>
</dbReference>
<dbReference type="PANTHER" id="PTHR31945:SF26">
    <property type="entry name" value="TRANSCRIPTION FACTOR BHLH35"/>
    <property type="match status" value="1"/>
</dbReference>
<dbReference type="InterPro" id="IPR011598">
    <property type="entry name" value="bHLH_dom"/>
</dbReference>
<dbReference type="GO" id="GO:0006355">
    <property type="term" value="P:regulation of DNA-templated transcription"/>
    <property type="evidence" value="ECO:0000318"/>
    <property type="project" value="GO_Central"/>
</dbReference>
<dbReference type="Gramene" id="TraesARI3D03G02000550.2">
    <property type="protein sequence ID" value="TraesARI3D03G02000550.2"/>
    <property type="gene ID" value="TraesARI3D03G02000550"/>
</dbReference>
<name>A0A3B6GZW2_WHEAT</name>
<dbReference type="InterPro" id="IPR054502">
    <property type="entry name" value="bHLH-TF_ACT-like_plant"/>
</dbReference>
<comment type="similarity">
    <text evidence="2">Belongs to the bHLH protein family.</text>
</comment>
<dbReference type="Gramene" id="TraesCLE_scaffold_039260_01G000100.1">
    <property type="protein sequence ID" value="TraesCLE_scaffold_039260_01G000100.1"/>
    <property type="gene ID" value="TraesCLE_scaffold_039260_01G000100"/>
</dbReference>
<dbReference type="Gramene" id="TraesJAG3D03G01974580.1">
    <property type="protein sequence ID" value="TraesJAG3D03G01974580.1"/>
    <property type="gene ID" value="TraesJAG3D03G01974580"/>
</dbReference>
<dbReference type="GO" id="GO:0000976">
    <property type="term" value="F:transcription cis-regulatory region binding"/>
    <property type="evidence" value="ECO:0000318"/>
    <property type="project" value="GO_Central"/>
</dbReference>
<reference evidence="8" key="2">
    <citation type="submission" date="2018-10" db="UniProtKB">
        <authorList>
            <consortium name="EnsemblPlants"/>
        </authorList>
    </citation>
    <scope>IDENTIFICATION</scope>
</reference>
<dbReference type="Gramene" id="TraesRN3D0101000100.1">
    <property type="protein sequence ID" value="TraesRN3D0101000100.1"/>
    <property type="gene ID" value="TraesRN3D0101000100"/>
</dbReference>
<evidence type="ECO:0000313" key="8">
    <source>
        <dbReference type="EnsemblPlants" id="TraesCS3D02G435200.1"/>
    </source>
</evidence>
<sequence>MHHPKLGNNKGIDDGSRYTHTAAGMGDSLDYSVCLEAQERPRYELTGQRMKRTQAESTDLDCSMHGGGRGSRVSGGYNGYWNWSSPDTGYSSSPVVSAAVSASKSNVVVTRRLRGRTLNGKLYTLRSVVPNITKMDKVSILRDAIEYIHQLQEQERRMLAEISLLESAAEVHGHAQLLAATLQPVLPNGCAGHAMPPVKKTRGPLSFPSAVTPAPASAMAVASPPVEIVEVRVTGAGDKLLVVSVACRHRKDAMAKVCRAFESLRLAVISANVTVASGTVTHTALLQRQEIHKSEMKGLIETAIAHVDVAGSSISY</sequence>
<dbReference type="Gene3D" id="4.10.280.10">
    <property type="entry name" value="Helix-loop-helix DNA-binding domain"/>
    <property type="match status" value="1"/>
</dbReference>
<evidence type="ECO:0000256" key="2">
    <source>
        <dbReference type="ARBA" id="ARBA00005510"/>
    </source>
</evidence>
<evidence type="ECO:0000313" key="9">
    <source>
        <dbReference type="Proteomes" id="UP000019116"/>
    </source>
</evidence>
<dbReference type="OMA" id="EERFMTH"/>
<dbReference type="Gramene" id="TraesCS3D02G435200.1">
    <property type="protein sequence ID" value="TraesCS3D02G435200.1"/>
    <property type="gene ID" value="TraesCS3D02G435200"/>
</dbReference>
<dbReference type="STRING" id="4565.A0A3B6GZW2"/>
<evidence type="ECO:0000256" key="4">
    <source>
        <dbReference type="ARBA" id="ARBA00023163"/>
    </source>
</evidence>
<dbReference type="Gramene" id="TraesLDM3D03G01964960.2">
    <property type="protein sequence ID" value="TraesLDM3D03G01964960.2"/>
    <property type="gene ID" value="TraesLDM3D03G01964960"/>
</dbReference>
<dbReference type="Pfam" id="PF00010">
    <property type="entry name" value="HLH"/>
    <property type="match status" value="1"/>
</dbReference>
<dbReference type="GO" id="GO:0046983">
    <property type="term" value="F:protein dimerization activity"/>
    <property type="evidence" value="ECO:0007669"/>
    <property type="project" value="InterPro"/>
</dbReference>
<keyword evidence="3" id="KW-0805">Transcription regulation</keyword>
<organism evidence="8">
    <name type="scientific">Triticum aestivum</name>
    <name type="common">Wheat</name>
    <dbReference type="NCBI Taxonomy" id="4565"/>
    <lineage>
        <taxon>Eukaryota</taxon>
        <taxon>Viridiplantae</taxon>
        <taxon>Streptophyta</taxon>
        <taxon>Embryophyta</taxon>
        <taxon>Tracheophyta</taxon>
        <taxon>Spermatophyta</taxon>
        <taxon>Magnoliopsida</taxon>
        <taxon>Liliopsida</taxon>
        <taxon>Poales</taxon>
        <taxon>Poaceae</taxon>
        <taxon>BOP clade</taxon>
        <taxon>Pooideae</taxon>
        <taxon>Triticodae</taxon>
        <taxon>Triticeae</taxon>
        <taxon>Triticinae</taxon>
        <taxon>Triticum</taxon>
    </lineage>
</organism>
<evidence type="ECO:0000256" key="1">
    <source>
        <dbReference type="ARBA" id="ARBA00004123"/>
    </source>
</evidence>
<dbReference type="SMART" id="SM00353">
    <property type="entry name" value="HLH"/>
    <property type="match status" value="1"/>
</dbReference>
<dbReference type="Gramene" id="TraesMAC3D03G01965650.2">
    <property type="protein sequence ID" value="TraesMAC3D03G01965650.2"/>
    <property type="gene ID" value="TraesMAC3D03G01965650"/>
</dbReference>
<dbReference type="GO" id="GO:0003700">
    <property type="term" value="F:DNA-binding transcription factor activity"/>
    <property type="evidence" value="ECO:0000318"/>
    <property type="project" value="GO_Central"/>
</dbReference>